<dbReference type="AlphaFoldDB" id="A0A9W6V0K6"/>
<dbReference type="RefSeq" id="WP_285736744.1">
    <property type="nucleotide sequence ID" value="NZ_BSSA01000009.1"/>
</dbReference>
<protein>
    <submittedName>
        <fullName evidence="1">Uncharacterized protein</fullName>
    </submittedName>
</protein>
<evidence type="ECO:0000313" key="1">
    <source>
        <dbReference type="EMBL" id="GLW70939.1"/>
    </source>
</evidence>
<evidence type="ECO:0000313" key="2">
    <source>
        <dbReference type="Proteomes" id="UP001165041"/>
    </source>
</evidence>
<name>A0A9W6V0K6_9ACTN</name>
<dbReference type="EMBL" id="BSSA01000009">
    <property type="protein sequence ID" value="GLW70939.1"/>
    <property type="molecule type" value="Genomic_DNA"/>
</dbReference>
<sequence length="115" mass="12501">MGFTIELRRVVSKARTGRVAGTGPALGVIERIVEDGELHAAVKRLGVYRLPTLAGLDPYRNTTLRATAVDEMVGEIERSGLEGLQGVEREVLATLLEWGRRCRGDRALVIGFVGD</sequence>
<accession>A0A9W6V0K6</accession>
<comment type="caution">
    <text evidence="1">The sequence shown here is derived from an EMBL/GenBank/DDBJ whole genome shotgun (WGS) entry which is preliminary data.</text>
</comment>
<organism evidence="1 2">
    <name type="scientific">Kitasatospora phosalacinea</name>
    <dbReference type="NCBI Taxonomy" id="2065"/>
    <lineage>
        <taxon>Bacteria</taxon>
        <taxon>Bacillati</taxon>
        <taxon>Actinomycetota</taxon>
        <taxon>Actinomycetes</taxon>
        <taxon>Kitasatosporales</taxon>
        <taxon>Streptomycetaceae</taxon>
        <taxon>Kitasatospora</taxon>
    </lineage>
</organism>
<reference evidence="1" key="1">
    <citation type="submission" date="2023-02" db="EMBL/GenBank/DDBJ databases">
        <title>Kitasatospora phosalacinea NBRC 14627.</title>
        <authorList>
            <person name="Ichikawa N."/>
            <person name="Sato H."/>
            <person name="Tonouchi N."/>
        </authorList>
    </citation>
    <scope>NUCLEOTIDE SEQUENCE</scope>
    <source>
        <strain evidence="1">NBRC 14627</strain>
    </source>
</reference>
<dbReference type="Proteomes" id="UP001165041">
    <property type="component" value="Unassembled WGS sequence"/>
</dbReference>
<gene>
    <name evidence="1" type="ORF">Kpho02_32380</name>
</gene>
<proteinExistence type="predicted"/>